<sequence length="345" mass="38199">MRYLPFGSTGAIVSELGFGGIPIIRLTTEDAVRVLKRAYDRGITFFDTANSYEGSEEKFGSALSGVREKIFIATKSKKRDGKGVTEHIELSLKRMKTDYIDLFQFHQVVQEKDWQAIIAPGGALDAALEARQQGKVRFIGITSHGIPTALKAISTGEFVSIQFPFNFIETGAAESLLPLAQKTGLAFIAMKPFAGGAITDASLAFKFLRSHPYVLPIPGCDSVESVDQVSSFYESPNTVSEEDRRAMESIADTLGKEFCRRCEYCQPCPHGVSITLGMTYQLLASRMSPRVACGYVTKALETIPRCVECGACLPKCPYNLPIPDMLKKHYALFREHRKLYHNEQN</sequence>
<keyword evidence="6" id="KW-1185">Reference proteome</keyword>
<evidence type="ECO:0000256" key="1">
    <source>
        <dbReference type="ARBA" id="ARBA00022723"/>
    </source>
</evidence>
<dbReference type="Gene3D" id="3.20.20.100">
    <property type="entry name" value="NADP-dependent oxidoreductase domain"/>
    <property type="match status" value="1"/>
</dbReference>
<dbReference type="InterPro" id="IPR023210">
    <property type="entry name" value="NADP_OxRdtase_dom"/>
</dbReference>
<dbReference type="GO" id="GO:0051536">
    <property type="term" value="F:iron-sulfur cluster binding"/>
    <property type="evidence" value="ECO:0007669"/>
    <property type="project" value="UniProtKB-KW"/>
</dbReference>
<dbReference type="PROSITE" id="PS00198">
    <property type="entry name" value="4FE4S_FER_1"/>
    <property type="match status" value="1"/>
</dbReference>
<dbReference type="SUPFAM" id="SSF51430">
    <property type="entry name" value="NAD(P)-linked oxidoreductase"/>
    <property type="match status" value="1"/>
</dbReference>
<dbReference type="Proteomes" id="UP000295066">
    <property type="component" value="Unassembled WGS sequence"/>
</dbReference>
<keyword evidence="1" id="KW-0479">Metal-binding</keyword>
<dbReference type="Pfam" id="PF13534">
    <property type="entry name" value="Fer4_17"/>
    <property type="match status" value="1"/>
</dbReference>
<evidence type="ECO:0000256" key="2">
    <source>
        <dbReference type="ARBA" id="ARBA00023004"/>
    </source>
</evidence>
<dbReference type="Pfam" id="PF00248">
    <property type="entry name" value="Aldo_ket_red"/>
    <property type="match status" value="1"/>
</dbReference>
<dbReference type="OrthoDB" id="9773828at2"/>
<dbReference type="InterPro" id="IPR036812">
    <property type="entry name" value="NAD(P)_OxRdtase_dom_sf"/>
</dbReference>
<dbReference type="EMBL" id="SORI01000004">
    <property type="protein sequence ID" value="TDY61867.1"/>
    <property type="molecule type" value="Genomic_DNA"/>
</dbReference>
<dbReference type="InterPro" id="IPR017900">
    <property type="entry name" value="4Fe4S_Fe_S_CS"/>
</dbReference>
<comment type="caution">
    <text evidence="5">The sequence shown here is derived from an EMBL/GenBank/DDBJ whole genome shotgun (WGS) entry which is preliminary data.</text>
</comment>
<proteinExistence type="predicted"/>
<evidence type="ECO:0000313" key="6">
    <source>
        <dbReference type="Proteomes" id="UP000295066"/>
    </source>
</evidence>
<dbReference type="InterPro" id="IPR017896">
    <property type="entry name" value="4Fe4S_Fe-S-bd"/>
</dbReference>
<name>A0A4R8MCD6_9BACT</name>
<dbReference type="PANTHER" id="PTHR43312">
    <property type="entry name" value="D-THREO-ALDOSE 1-DEHYDROGENASE"/>
    <property type="match status" value="1"/>
</dbReference>
<dbReference type="InterPro" id="IPR053135">
    <property type="entry name" value="AKR2_Oxidoreductase"/>
</dbReference>
<keyword evidence="3" id="KW-0411">Iron-sulfur</keyword>
<protein>
    <recommendedName>
        <fullName evidence="4">4Fe-4S ferredoxin-type domain-containing protein</fullName>
    </recommendedName>
</protein>
<reference evidence="5 6" key="1">
    <citation type="submission" date="2019-03" db="EMBL/GenBank/DDBJ databases">
        <title>Genomic Encyclopedia of Type Strains, Phase IV (KMG-IV): sequencing the most valuable type-strain genomes for metagenomic binning, comparative biology and taxonomic classification.</title>
        <authorList>
            <person name="Goeker M."/>
        </authorList>
    </citation>
    <scope>NUCLEOTIDE SEQUENCE [LARGE SCALE GENOMIC DNA]</scope>
    <source>
        <strain evidence="5 6">DSM 25964</strain>
    </source>
</reference>
<organism evidence="5 6">
    <name type="scientific">Aminivibrio pyruvatiphilus</name>
    <dbReference type="NCBI Taxonomy" id="1005740"/>
    <lineage>
        <taxon>Bacteria</taxon>
        <taxon>Thermotogati</taxon>
        <taxon>Synergistota</taxon>
        <taxon>Synergistia</taxon>
        <taxon>Synergistales</taxon>
        <taxon>Aminobacteriaceae</taxon>
        <taxon>Aminivibrio</taxon>
    </lineage>
</organism>
<dbReference type="RefSeq" id="WP_133956916.1">
    <property type="nucleotide sequence ID" value="NZ_SORI01000004.1"/>
</dbReference>
<feature type="domain" description="4Fe-4S ferredoxin-type" evidence="4">
    <location>
        <begin position="298"/>
        <end position="326"/>
    </location>
</feature>
<gene>
    <name evidence="5" type="ORF">C8D99_104108</name>
</gene>
<evidence type="ECO:0000259" key="4">
    <source>
        <dbReference type="PROSITE" id="PS51379"/>
    </source>
</evidence>
<dbReference type="CDD" id="cd19100">
    <property type="entry name" value="AKR_unchar"/>
    <property type="match status" value="1"/>
</dbReference>
<dbReference type="PANTHER" id="PTHR43312:SF1">
    <property type="entry name" value="NADP-DEPENDENT OXIDOREDUCTASE DOMAIN-CONTAINING PROTEIN"/>
    <property type="match status" value="1"/>
</dbReference>
<accession>A0A4R8MCD6</accession>
<evidence type="ECO:0000256" key="3">
    <source>
        <dbReference type="ARBA" id="ARBA00023014"/>
    </source>
</evidence>
<dbReference type="SUPFAM" id="SSF46548">
    <property type="entry name" value="alpha-helical ferredoxin"/>
    <property type="match status" value="1"/>
</dbReference>
<dbReference type="PROSITE" id="PS51379">
    <property type="entry name" value="4FE4S_FER_2"/>
    <property type="match status" value="1"/>
</dbReference>
<dbReference type="GO" id="GO:0046872">
    <property type="term" value="F:metal ion binding"/>
    <property type="evidence" value="ECO:0007669"/>
    <property type="project" value="UniProtKB-KW"/>
</dbReference>
<evidence type="ECO:0000313" key="5">
    <source>
        <dbReference type="EMBL" id="TDY61867.1"/>
    </source>
</evidence>
<dbReference type="AlphaFoldDB" id="A0A4R8MCD6"/>
<keyword evidence="2" id="KW-0408">Iron</keyword>